<sequence length="202" mass="21141">MGRTSAFDRDDVIRAARDVFWARGYAETGVAELEAATGLKRSSIYHAFGSKKGLFEAVVARYLDEVVRSRIGRLREPDAGPEALERYIAEMRSAIASGTPRAQAGCLLLNAACAPVVDDDPDVRALVTGYTDELRAAIAAGVDGARPEVSAGSRAALSEVCASLVIAALAVARVDPDAADRSLSAVLTAVASWDAGATPVYT</sequence>
<organism evidence="6 7">
    <name type="scientific">Microbacterium oleivorans</name>
    <dbReference type="NCBI Taxonomy" id="273677"/>
    <lineage>
        <taxon>Bacteria</taxon>
        <taxon>Bacillati</taxon>
        <taxon>Actinomycetota</taxon>
        <taxon>Actinomycetes</taxon>
        <taxon>Micrococcales</taxon>
        <taxon>Microbacteriaceae</taxon>
        <taxon>Microbacterium</taxon>
    </lineage>
</organism>
<evidence type="ECO:0000256" key="4">
    <source>
        <dbReference type="PROSITE-ProRule" id="PRU00335"/>
    </source>
</evidence>
<dbReference type="RefSeq" id="WP_133399199.1">
    <property type="nucleotide sequence ID" value="NZ_SMZX01000001.1"/>
</dbReference>
<dbReference type="SUPFAM" id="SSF46689">
    <property type="entry name" value="Homeodomain-like"/>
    <property type="match status" value="1"/>
</dbReference>
<dbReference type="Proteomes" id="UP000295633">
    <property type="component" value="Unassembled WGS sequence"/>
</dbReference>
<proteinExistence type="predicted"/>
<gene>
    <name evidence="6" type="ORF">E2R54_07035</name>
</gene>
<keyword evidence="1" id="KW-0805">Transcription regulation</keyword>
<dbReference type="Gene3D" id="1.10.357.10">
    <property type="entry name" value="Tetracycline Repressor, domain 2"/>
    <property type="match status" value="1"/>
</dbReference>
<comment type="caution">
    <text evidence="6">The sequence shown here is derived from an EMBL/GenBank/DDBJ whole genome shotgun (WGS) entry which is preliminary data.</text>
</comment>
<dbReference type="PRINTS" id="PR00455">
    <property type="entry name" value="HTHTETR"/>
</dbReference>
<dbReference type="PROSITE" id="PS50977">
    <property type="entry name" value="HTH_TETR_2"/>
    <property type="match status" value="1"/>
</dbReference>
<dbReference type="PANTHER" id="PTHR47506:SF1">
    <property type="entry name" value="HTH-TYPE TRANSCRIPTIONAL REGULATOR YJDC"/>
    <property type="match status" value="1"/>
</dbReference>
<dbReference type="EMBL" id="SMZX01000001">
    <property type="protein sequence ID" value="TDL46173.1"/>
    <property type="molecule type" value="Genomic_DNA"/>
</dbReference>
<evidence type="ECO:0000259" key="5">
    <source>
        <dbReference type="PROSITE" id="PS50977"/>
    </source>
</evidence>
<evidence type="ECO:0000256" key="1">
    <source>
        <dbReference type="ARBA" id="ARBA00023015"/>
    </source>
</evidence>
<dbReference type="GO" id="GO:0003677">
    <property type="term" value="F:DNA binding"/>
    <property type="evidence" value="ECO:0007669"/>
    <property type="project" value="UniProtKB-UniRule"/>
</dbReference>
<keyword evidence="3" id="KW-0804">Transcription</keyword>
<evidence type="ECO:0000313" key="7">
    <source>
        <dbReference type="Proteomes" id="UP000295633"/>
    </source>
</evidence>
<reference evidence="6 7" key="1">
    <citation type="submission" date="2019-03" db="EMBL/GenBank/DDBJ databases">
        <title>Genome Sequencing and Assembly of Various Microbes Isolated from Partially Reclaimed Soil and Acid Mine Drainage (AMD) Site.</title>
        <authorList>
            <person name="Steinbock B."/>
            <person name="Bechtold R."/>
            <person name="Sevigny J.L."/>
            <person name="Thomas D."/>
            <person name="Cuthill L.R."/>
            <person name="Aveiro Johannsen E.J."/>
            <person name="Thomas K."/>
            <person name="Ghosh A."/>
        </authorList>
    </citation>
    <scope>NUCLEOTIDE SEQUENCE [LARGE SCALE GENOMIC DNA]</scope>
    <source>
        <strain evidence="6 7">F-B2</strain>
    </source>
</reference>
<name>A0A4V3B3V2_9MICO</name>
<evidence type="ECO:0000256" key="2">
    <source>
        <dbReference type="ARBA" id="ARBA00023125"/>
    </source>
</evidence>
<keyword evidence="2 4" id="KW-0238">DNA-binding</keyword>
<protein>
    <submittedName>
        <fullName evidence="6">TetR/AcrR family transcriptional regulator</fullName>
    </submittedName>
</protein>
<feature type="domain" description="HTH tetR-type" evidence="5">
    <location>
        <begin position="6"/>
        <end position="66"/>
    </location>
</feature>
<evidence type="ECO:0000256" key="3">
    <source>
        <dbReference type="ARBA" id="ARBA00023163"/>
    </source>
</evidence>
<dbReference type="Pfam" id="PF00440">
    <property type="entry name" value="TetR_N"/>
    <property type="match status" value="1"/>
</dbReference>
<dbReference type="InterPro" id="IPR001647">
    <property type="entry name" value="HTH_TetR"/>
</dbReference>
<evidence type="ECO:0000313" key="6">
    <source>
        <dbReference type="EMBL" id="TDL46173.1"/>
    </source>
</evidence>
<feature type="DNA-binding region" description="H-T-H motif" evidence="4">
    <location>
        <begin position="29"/>
        <end position="48"/>
    </location>
</feature>
<accession>A0A4V3B3V2</accession>
<dbReference type="PANTHER" id="PTHR47506">
    <property type="entry name" value="TRANSCRIPTIONAL REGULATORY PROTEIN"/>
    <property type="match status" value="1"/>
</dbReference>
<dbReference type="AlphaFoldDB" id="A0A4V3B3V2"/>
<dbReference type="InterPro" id="IPR009057">
    <property type="entry name" value="Homeodomain-like_sf"/>
</dbReference>